<evidence type="ECO:0000256" key="1">
    <source>
        <dbReference type="SAM" id="MobiDB-lite"/>
    </source>
</evidence>
<dbReference type="VEuPathDB" id="TriTrypDB:TcIL3000_0_29690"/>
<feature type="transmembrane region" description="Helical" evidence="2">
    <location>
        <begin position="358"/>
        <end position="382"/>
    </location>
</feature>
<dbReference type="Proteomes" id="UP000000702">
    <property type="component" value="Unassembled WGS sequence"/>
</dbReference>
<comment type="caution">
    <text evidence="4">The sequence shown here is derived from an EMBL/GenBank/DDBJ whole genome shotgun (WGS) entry which is preliminary data.</text>
</comment>
<evidence type="ECO:0000313" key="4">
    <source>
        <dbReference type="EMBL" id="CCD12049.1"/>
    </source>
</evidence>
<accession>F9W4F8</accession>
<feature type="compositionally biased region" description="Basic and acidic residues" evidence="1">
    <location>
        <begin position="409"/>
        <end position="445"/>
    </location>
</feature>
<dbReference type="Pfam" id="PF11727">
    <property type="entry name" value="ISG65-75"/>
    <property type="match status" value="1"/>
</dbReference>
<reference evidence="5" key="1">
    <citation type="submission" date="2011-07" db="EMBL/GenBank/DDBJ databases">
        <title>Divergent evolution of antigenic variation in African trypanosomes.</title>
        <authorList>
            <person name="Jackson A.P."/>
            <person name="Berry A."/>
            <person name="Allison H.C."/>
            <person name="Burton P."/>
            <person name="Anderson J."/>
            <person name="Aslett M."/>
            <person name="Brown R."/>
            <person name="Corton N."/>
            <person name="Harris D."/>
            <person name="Hauser H."/>
            <person name="Gamble J."/>
            <person name="Gilderthorp R."/>
            <person name="McQuillan J."/>
            <person name="Quail M.A."/>
            <person name="Sanders M."/>
            <person name="Van Tonder A."/>
            <person name="Ginger M.L."/>
            <person name="Donelson J.E."/>
            <person name="Field M.C."/>
            <person name="Barry J.D."/>
            <person name="Berriman M."/>
            <person name="Hertz-Fowler C."/>
        </authorList>
    </citation>
    <scope>NUCLEOTIDE SEQUENCE [LARGE SCALE GENOMIC DNA]</scope>
    <source>
        <strain evidence="5">IL3000</strain>
    </source>
</reference>
<feature type="signal peptide" evidence="3">
    <location>
        <begin position="1"/>
        <end position="19"/>
    </location>
</feature>
<feature type="region of interest" description="Disordered" evidence="1">
    <location>
        <begin position="402"/>
        <end position="445"/>
    </location>
</feature>
<name>F9W4F8_TRYCI</name>
<dbReference type="EMBL" id="CAEQ01000549">
    <property type="protein sequence ID" value="CCD12049.1"/>
    <property type="molecule type" value="Genomic_DNA"/>
</dbReference>
<dbReference type="AlphaFoldDB" id="F9W4F8"/>
<reference evidence="4 5" key="2">
    <citation type="journal article" date="2012" name="Proc. Natl. Acad. Sci. U.S.A.">
        <title>Antigenic diversity is generated by distinct evolutionary mechanisms in African trypanosome species.</title>
        <authorList>
            <person name="Jackson A.P."/>
            <person name="Berry A."/>
            <person name="Aslett M."/>
            <person name="Allison H.C."/>
            <person name="Burton P."/>
            <person name="Vavrova-Anderson J."/>
            <person name="Brown R."/>
            <person name="Browne H."/>
            <person name="Corton N."/>
            <person name="Hauser H."/>
            <person name="Gamble J."/>
            <person name="Gilderthorp R."/>
            <person name="Marcello L."/>
            <person name="McQuillan J."/>
            <person name="Otto T.D."/>
            <person name="Quail M.A."/>
            <person name="Sanders M.J."/>
            <person name="van Tonder A."/>
            <person name="Ginger M.L."/>
            <person name="Field M.C."/>
            <person name="Barry J.D."/>
            <person name="Hertz-Fowler C."/>
            <person name="Berriman M."/>
        </authorList>
    </citation>
    <scope>NUCLEOTIDE SEQUENCE [LARGE SCALE GENOMIC DNA]</scope>
    <source>
        <strain evidence="4 5">IL3000</strain>
    </source>
</reference>
<proteinExistence type="predicted"/>
<keyword evidence="2" id="KW-1133">Transmembrane helix</keyword>
<gene>
    <name evidence="4" type="ORF">TCIL3000_0_29690</name>
</gene>
<keyword evidence="2" id="KW-0812">Transmembrane</keyword>
<keyword evidence="3" id="KW-0732">Signal</keyword>
<feature type="chain" id="PRO_5003394675" evidence="3">
    <location>
        <begin position="20"/>
        <end position="445"/>
    </location>
</feature>
<protein>
    <submittedName>
        <fullName evidence="4">WGS project CAEQ00000000 data, annotated contig 1177</fullName>
    </submittedName>
</protein>
<keyword evidence="2" id="KW-0472">Membrane</keyword>
<sequence length="445" mass="49644">MRDFICVCWLMVLFPGVTSGGDVGACELSDEAARVLCTLADLLRASKHTAENYVQHYLEEPFEEVKLHKIIIDQNSELLEELLAKAVNEGKYTEKDADELESNAEGVQQVNDWGYWKAKEAVETGREYQDWAVKAANEALGEEDSSEDCSLIASLVQLIRCHVSGGKAGHTTTVFVKEVGQGANYTQRLDNRTREVLAHCNETGGDKEYCSGVGTALKAALDRWRELKEDEEEEDRGGCPDHTVWESHAHETSLHMIQLAENLALVETAAAKSLAHLSTFRVFRRGVVNLDSISKILKDARKAVRRGVVVPVQVNSETSWLSRKRTFIRKEVQGIKLELGKILKAPLKEKQEKRESPFVWASVVVALIAYTISVVIVLFSAISKLHKCMKAAKRAHHWKEPSGYLEESADAKDVPTDDKNGPTDNHEERVDPLEGKLAEKEEAII</sequence>
<dbReference type="InterPro" id="IPR021057">
    <property type="entry name" value="Trypano_invariant_glycop"/>
</dbReference>
<evidence type="ECO:0000256" key="2">
    <source>
        <dbReference type="SAM" id="Phobius"/>
    </source>
</evidence>
<keyword evidence="5" id="KW-1185">Reference proteome</keyword>
<evidence type="ECO:0000313" key="5">
    <source>
        <dbReference type="Proteomes" id="UP000000702"/>
    </source>
</evidence>
<evidence type="ECO:0000256" key="3">
    <source>
        <dbReference type="SAM" id="SignalP"/>
    </source>
</evidence>
<organism evidence="4 5">
    <name type="scientific">Trypanosoma congolense (strain IL3000)</name>
    <dbReference type="NCBI Taxonomy" id="1068625"/>
    <lineage>
        <taxon>Eukaryota</taxon>
        <taxon>Discoba</taxon>
        <taxon>Euglenozoa</taxon>
        <taxon>Kinetoplastea</taxon>
        <taxon>Metakinetoplastina</taxon>
        <taxon>Trypanosomatida</taxon>
        <taxon>Trypanosomatidae</taxon>
        <taxon>Trypanosoma</taxon>
        <taxon>Nannomonas</taxon>
    </lineage>
</organism>